<dbReference type="InterPro" id="IPR013783">
    <property type="entry name" value="Ig-like_fold"/>
</dbReference>
<reference evidence="3" key="1">
    <citation type="journal article" date="2019" name="Int. J. Syst. Evol. Microbiol.">
        <title>The Global Catalogue of Microorganisms (GCM) 10K type strain sequencing project: providing services to taxonomists for standard genome sequencing and annotation.</title>
        <authorList>
            <consortium name="The Broad Institute Genomics Platform"/>
            <consortium name="The Broad Institute Genome Sequencing Center for Infectious Disease"/>
            <person name="Wu L."/>
            <person name="Ma J."/>
        </authorList>
    </citation>
    <scope>NUCLEOTIDE SEQUENCE [LARGE SCALE GENOMIC DNA]</scope>
    <source>
        <strain evidence="3">CCUG 53762</strain>
    </source>
</reference>
<dbReference type="EMBL" id="JBHUDG010000002">
    <property type="protein sequence ID" value="MFD1628473.1"/>
    <property type="molecule type" value="Genomic_DNA"/>
</dbReference>
<keyword evidence="1" id="KW-0732">Signal</keyword>
<evidence type="ECO:0000313" key="3">
    <source>
        <dbReference type="Proteomes" id="UP001597118"/>
    </source>
</evidence>
<name>A0ABW4I866_9SPHI</name>
<organism evidence="2 3">
    <name type="scientific">Pseudopedobacter beijingensis</name>
    <dbReference type="NCBI Taxonomy" id="1207056"/>
    <lineage>
        <taxon>Bacteria</taxon>
        <taxon>Pseudomonadati</taxon>
        <taxon>Bacteroidota</taxon>
        <taxon>Sphingobacteriia</taxon>
        <taxon>Sphingobacteriales</taxon>
        <taxon>Sphingobacteriaceae</taxon>
        <taxon>Pseudopedobacter</taxon>
    </lineage>
</organism>
<gene>
    <name evidence="2" type="ORF">ACFSAH_01220</name>
</gene>
<feature type="signal peptide" evidence="1">
    <location>
        <begin position="1"/>
        <end position="20"/>
    </location>
</feature>
<dbReference type="Proteomes" id="UP001597118">
    <property type="component" value="Unassembled WGS sequence"/>
</dbReference>
<evidence type="ECO:0000256" key="1">
    <source>
        <dbReference type="SAM" id="SignalP"/>
    </source>
</evidence>
<dbReference type="InterPro" id="IPR026444">
    <property type="entry name" value="Secre_tail"/>
</dbReference>
<sequence>MKKVYMFLITLFLYNGASFAQNLFNQDFSTSNTVTDYFSSSSPTANLLNSISAFGTTQPSINNNALKWEKTNGTTGGSSALLIRNTPISSDNISFLKFQFKVKLSYLNNNAGTVGFNVYIGNGATSTGWTNLSSTAAPTDNELFTKFDFVVETKDAPDNTVRYRIGSSSPEVWSGLNDWGEVTIFCNKSSAAVNYMGMNGSSTNLNANAIDVWFGTTRVRAGVGATTSTVNPSMFKMVFPSQMHSMNIEVDHIKIWDQSVLPVSLTGFSGKVYGDAVKLQWQTASEKNNSHFEVLRSSDGKSFQSITTVKGHGDSNQLIDYQYIDNSPVSGTNYYKLKQYDNDGKWEEFTQVLVVNYNLNANKLIASYANGILKLNYQSTGQQLKLTLTDITGKIVLNRKLNVTGNDSEVPVNLQKGVYVVTVEDGSQQSSSVKLLN</sequence>
<evidence type="ECO:0000313" key="2">
    <source>
        <dbReference type="EMBL" id="MFD1628473.1"/>
    </source>
</evidence>
<keyword evidence="3" id="KW-1185">Reference proteome</keyword>
<feature type="chain" id="PRO_5047423053" evidence="1">
    <location>
        <begin position="21"/>
        <end position="437"/>
    </location>
</feature>
<dbReference type="RefSeq" id="WP_379660860.1">
    <property type="nucleotide sequence ID" value="NZ_JBHUDG010000002.1"/>
</dbReference>
<dbReference type="Gene3D" id="2.60.40.10">
    <property type="entry name" value="Immunoglobulins"/>
    <property type="match status" value="1"/>
</dbReference>
<protein>
    <submittedName>
        <fullName evidence="2">T9SS type A sorting domain-containing protein</fullName>
    </submittedName>
</protein>
<accession>A0ABW4I866</accession>
<proteinExistence type="predicted"/>
<dbReference type="NCBIfam" id="TIGR04183">
    <property type="entry name" value="Por_Secre_tail"/>
    <property type="match status" value="1"/>
</dbReference>
<comment type="caution">
    <text evidence="2">The sequence shown here is derived from an EMBL/GenBank/DDBJ whole genome shotgun (WGS) entry which is preliminary data.</text>
</comment>